<dbReference type="Proteomes" id="UP000636004">
    <property type="component" value="Unassembled WGS sequence"/>
</dbReference>
<keyword evidence="3" id="KW-1185">Reference proteome</keyword>
<reference evidence="2" key="2">
    <citation type="submission" date="2020-09" db="EMBL/GenBank/DDBJ databases">
        <authorList>
            <person name="Sun Q."/>
            <person name="Kim S."/>
        </authorList>
    </citation>
    <scope>NUCLEOTIDE SEQUENCE</scope>
    <source>
        <strain evidence="2">KCTC 12710</strain>
    </source>
</reference>
<proteinExistence type="predicted"/>
<sequence length="175" mass="20677">MKKLAYFTALILFYFIAAVLLFVFLFSILSFLELKFGIQIPFVEVVENRGKVHVPFIGLNINVPFNYGVLIMWSAMSYYTIYFYAFKEFLKVFIEKKVFESKSLKRMRFFMILNLVPLIYILGFSVSFLVRGIPVRLEDDYFIVFAHVVIAFLIYLYLDVLKKGKYVQEENDLTI</sequence>
<name>A0A918R2N1_9FLAO</name>
<keyword evidence="1" id="KW-0812">Transmembrane</keyword>
<protein>
    <recommendedName>
        <fullName evidence="4">DUF2975 domain-containing protein</fullName>
    </recommendedName>
</protein>
<keyword evidence="1" id="KW-1133">Transmembrane helix</keyword>
<dbReference type="InterPro" id="IPR021354">
    <property type="entry name" value="DUF2975"/>
</dbReference>
<feature type="transmembrane region" description="Helical" evidence="1">
    <location>
        <begin position="141"/>
        <end position="158"/>
    </location>
</feature>
<feature type="transmembrane region" description="Helical" evidence="1">
    <location>
        <begin position="65"/>
        <end position="86"/>
    </location>
</feature>
<dbReference type="Pfam" id="PF11188">
    <property type="entry name" value="DUF2975"/>
    <property type="match status" value="1"/>
</dbReference>
<reference evidence="2" key="1">
    <citation type="journal article" date="2014" name="Int. J. Syst. Evol. Microbiol.">
        <title>Complete genome sequence of Corynebacterium casei LMG S-19264T (=DSM 44701T), isolated from a smear-ripened cheese.</title>
        <authorList>
            <consortium name="US DOE Joint Genome Institute (JGI-PGF)"/>
            <person name="Walter F."/>
            <person name="Albersmeier A."/>
            <person name="Kalinowski J."/>
            <person name="Ruckert C."/>
        </authorList>
    </citation>
    <scope>NUCLEOTIDE SEQUENCE</scope>
    <source>
        <strain evidence="2">KCTC 12710</strain>
    </source>
</reference>
<dbReference type="EMBL" id="BMWZ01000005">
    <property type="protein sequence ID" value="GGZ84512.1"/>
    <property type="molecule type" value="Genomic_DNA"/>
</dbReference>
<organism evidence="2 3">
    <name type="scientific">Algibacter mikhailovii</name>
    <dbReference type="NCBI Taxonomy" id="425498"/>
    <lineage>
        <taxon>Bacteria</taxon>
        <taxon>Pseudomonadati</taxon>
        <taxon>Bacteroidota</taxon>
        <taxon>Flavobacteriia</taxon>
        <taxon>Flavobacteriales</taxon>
        <taxon>Flavobacteriaceae</taxon>
        <taxon>Algibacter</taxon>
    </lineage>
</organism>
<comment type="caution">
    <text evidence="2">The sequence shown here is derived from an EMBL/GenBank/DDBJ whole genome shotgun (WGS) entry which is preliminary data.</text>
</comment>
<dbReference type="RefSeq" id="WP_189360965.1">
    <property type="nucleotide sequence ID" value="NZ_BMWZ01000005.1"/>
</dbReference>
<dbReference type="AlphaFoldDB" id="A0A918R2N1"/>
<evidence type="ECO:0000313" key="2">
    <source>
        <dbReference type="EMBL" id="GGZ84512.1"/>
    </source>
</evidence>
<keyword evidence="1" id="KW-0472">Membrane</keyword>
<feature type="transmembrane region" description="Helical" evidence="1">
    <location>
        <begin position="107"/>
        <end position="129"/>
    </location>
</feature>
<evidence type="ECO:0000313" key="3">
    <source>
        <dbReference type="Proteomes" id="UP000636004"/>
    </source>
</evidence>
<accession>A0A918R2N1</accession>
<evidence type="ECO:0008006" key="4">
    <source>
        <dbReference type="Google" id="ProtNLM"/>
    </source>
</evidence>
<gene>
    <name evidence="2" type="ORF">GCM10007028_23090</name>
</gene>
<evidence type="ECO:0000256" key="1">
    <source>
        <dbReference type="SAM" id="Phobius"/>
    </source>
</evidence>
<feature type="transmembrane region" description="Helical" evidence="1">
    <location>
        <begin position="7"/>
        <end position="32"/>
    </location>
</feature>